<evidence type="ECO:0000313" key="2">
    <source>
        <dbReference type="EMBL" id="CAB4172075.1"/>
    </source>
</evidence>
<evidence type="ECO:0000313" key="3">
    <source>
        <dbReference type="EMBL" id="CAB4177733.1"/>
    </source>
</evidence>
<evidence type="ECO:0000313" key="1">
    <source>
        <dbReference type="EMBL" id="CAB4166219.1"/>
    </source>
</evidence>
<reference evidence="1" key="1">
    <citation type="submission" date="2020-04" db="EMBL/GenBank/DDBJ databases">
        <authorList>
            <person name="Chiriac C."/>
            <person name="Salcher M."/>
            <person name="Ghai R."/>
            <person name="Kavagutti S V."/>
        </authorList>
    </citation>
    <scope>NUCLEOTIDE SEQUENCE</scope>
</reference>
<sequence length="57" mass="5714">MSFGGSIRNGLAIGLRTIATLGGATASTPIIGVFLATESLVILATESGDQLLVEPIV</sequence>
<dbReference type="EMBL" id="LR796955">
    <property type="protein sequence ID" value="CAB4177733.1"/>
    <property type="molecule type" value="Genomic_DNA"/>
</dbReference>
<dbReference type="EMBL" id="LR796880">
    <property type="protein sequence ID" value="CAB4172075.1"/>
    <property type="molecule type" value="Genomic_DNA"/>
</dbReference>
<organism evidence="1">
    <name type="scientific">uncultured Caudovirales phage</name>
    <dbReference type="NCBI Taxonomy" id="2100421"/>
    <lineage>
        <taxon>Viruses</taxon>
        <taxon>Duplodnaviria</taxon>
        <taxon>Heunggongvirae</taxon>
        <taxon>Uroviricota</taxon>
        <taxon>Caudoviricetes</taxon>
        <taxon>Peduoviridae</taxon>
        <taxon>Maltschvirus</taxon>
        <taxon>Maltschvirus maltsch</taxon>
    </lineage>
</organism>
<gene>
    <name evidence="3" type="ORF">UFOVP1010_39</name>
    <name evidence="4" type="ORF">UFOVP1359_27</name>
    <name evidence="1" type="ORF">UFOVP838_16</name>
    <name evidence="2" type="ORF">UFOVP932_51</name>
</gene>
<dbReference type="EMBL" id="LR797309">
    <property type="protein sequence ID" value="CAB4201912.1"/>
    <property type="molecule type" value="Genomic_DNA"/>
</dbReference>
<dbReference type="EMBL" id="LR796792">
    <property type="protein sequence ID" value="CAB4166219.1"/>
    <property type="molecule type" value="Genomic_DNA"/>
</dbReference>
<protein>
    <submittedName>
        <fullName evidence="1">Uncharacterized protein</fullName>
    </submittedName>
</protein>
<accession>A0A6J5P341</accession>
<proteinExistence type="predicted"/>
<evidence type="ECO:0000313" key="4">
    <source>
        <dbReference type="EMBL" id="CAB4201912.1"/>
    </source>
</evidence>
<name>A0A6J5P341_9CAUD</name>